<feature type="transmembrane region" description="Helical" evidence="6">
    <location>
        <begin position="161"/>
        <end position="188"/>
    </location>
</feature>
<dbReference type="CDD" id="cd06581">
    <property type="entry name" value="TM_PBP1_LivM_like"/>
    <property type="match status" value="1"/>
</dbReference>
<dbReference type="PANTHER" id="PTHR30482:SF17">
    <property type="entry name" value="ABC TRANSPORTER ATP-BINDING PROTEIN"/>
    <property type="match status" value="1"/>
</dbReference>
<feature type="transmembrane region" description="Helical" evidence="6">
    <location>
        <begin position="32"/>
        <end position="53"/>
    </location>
</feature>
<feature type="transmembrane region" description="Helical" evidence="6">
    <location>
        <begin position="113"/>
        <end position="130"/>
    </location>
</feature>
<evidence type="ECO:0000256" key="5">
    <source>
        <dbReference type="ARBA" id="ARBA00023136"/>
    </source>
</evidence>
<keyword evidence="2" id="KW-1003">Cell membrane</keyword>
<keyword evidence="4 6" id="KW-1133">Transmembrane helix</keyword>
<organism evidence="7 8">
    <name type="scientific">Pseudoxanthobacter soli DSM 19599</name>
    <dbReference type="NCBI Taxonomy" id="1123029"/>
    <lineage>
        <taxon>Bacteria</taxon>
        <taxon>Pseudomonadati</taxon>
        <taxon>Pseudomonadota</taxon>
        <taxon>Alphaproteobacteria</taxon>
        <taxon>Hyphomicrobiales</taxon>
        <taxon>Segnochrobactraceae</taxon>
        <taxon>Pseudoxanthobacter</taxon>
    </lineage>
</organism>
<dbReference type="Pfam" id="PF02653">
    <property type="entry name" value="BPD_transp_2"/>
    <property type="match status" value="1"/>
</dbReference>
<feature type="transmembrane region" description="Helical" evidence="6">
    <location>
        <begin position="285"/>
        <end position="302"/>
    </location>
</feature>
<comment type="subcellular location">
    <subcellularLocation>
        <location evidence="1">Cell membrane</location>
        <topology evidence="1">Multi-pass membrane protein</topology>
    </subcellularLocation>
</comment>
<proteinExistence type="predicted"/>
<feature type="transmembrane region" description="Helical" evidence="6">
    <location>
        <begin position="251"/>
        <end position="273"/>
    </location>
</feature>
<feature type="transmembrane region" description="Helical" evidence="6">
    <location>
        <begin position="89"/>
        <end position="108"/>
    </location>
</feature>
<evidence type="ECO:0000256" key="3">
    <source>
        <dbReference type="ARBA" id="ARBA00022692"/>
    </source>
</evidence>
<evidence type="ECO:0000313" key="7">
    <source>
        <dbReference type="EMBL" id="SHO66707.1"/>
    </source>
</evidence>
<evidence type="ECO:0000256" key="2">
    <source>
        <dbReference type="ARBA" id="ARBA00022475"/>
    </source>
</evidence>
<dbReference type="InterPro" id="IPR001851">
    <property type="entry name" value="ABC_transp_permease"/>
</dbReference>
<dbReference type="OrthoDB" id="9804361at2"/>
<keyword evidence="8" id="KW-1185">Reference proteome</keyword>
<dbReference type="AlphaFoldDB" id="A0A1M7ZP96"/>
<protein>
    <submittedName>
        <fullName evidence="7">Amino acid/amide ABC transporter membrane protein 2, HAAT family (TC 3.A.1.4.-)</fullName>
    </submittedName>
</protein>
<feature type="transmembrane region" description="Helical" evidence="6">
    <location>
        <begin position="209"/>
        <end position="231"/>
    </location>
</feature>
<gene>
    <name evidence="7" type="ORF">SAMN02745172_03366</name>
</gene>
<reference evidence="7 8" key="1">
    <citation type="submission" date="2016-12" db="EMBL/GenBank/DDBJ databases">
        <authorList>
            <person name="Song W.-J."/>
            <person name="Kurnit D.M."/>
        </authorList>
    </citation>
    <scope>NUCLEOTIDE SEQUENCE [LARGE SCALE GENOMIC DNA]</scope>
    <source>
        <strain evidence="7 8">DSM 19599</strain>
    </source>
</reference>
<dbReference type="EMBL" id="FRXO01000007">
    <property type="protein sequence ID" value="SHO66707.1"/>
    <property type="molecule type" value="Genomic_DNA"/>
</dbReference>
<accession>A0A1M7ZP96</accession>
<feature type="transmembrane region" description="Helical" evidence="6">
    <location>
        <begin position="60"/>
        <end position="83"/>
    </location>
</feature>
<keyword evidence="5 6" id="KW-0472">Membrane</keyword>
<evidence type="ECO:0000256" key="4">
    <source>
        <dbReference type="ARBA" id="ARBA00022989"/>
    </source>
</evidence>
<evidence type="ECO:0000313" key="8">
    <source>
        <dbReference type="Proteomes" id="UP000186406"/>
    </source>
</evidence>
<dbReference type="RefSeq" id="WP_073630826.1">
    <property type="nucleotide sequence ID" value="NZ_FRXO01000007.1"/>
</dbReference>
<keyword evidence="3 6" id="KW-0812">Transmembrane</keyword>
<sequence length="340" mass="34813">MTARSALRALVLLALVAVPFVANDFWVQQIGGRTLGLGTVALSLVFLAAYGGMLSLGQMALAGVAGYAVAYFTAPVAGVGLLLPMPAAVVIALVLATCAGLLVGLIAVRTSGIYTLMLTLAIAMGFYYLTLQNYALFNGFTGFTQVAAPVVGGESFAAPRAFYWLCLGGAAACYALVTYLATTPFGLAMQAARDNPRRLSALGYHVASLRVAAFGVSGLIAGIGGLLGLWLNGSISPGSIALVPTIDVLMAAVLGGLGHPIGAYVGALLFVVVENFAIDFIDRERFNTLIGLIFLGVVLFSPDGVTGLVRRVRALAAPISRKTGPAADAVAGPDAANDKT</sequence>
<dbReference type="Proteomes" id="UP000186406">
    <property type="component" value="Unassembled WGS sequence"/>
</dbReference>
<dbReference type="GO" id="GO:0005886">
    <property type="term" value="C:plasma membrane"/>
    <property type="evidence" value="ECO:0007669"/>
    <property type="project" value="UniProtKB-SubCell"/>
</dbReference>
<dbReference type="GO" id="GO:0015658">
    <property type="term" value="F:branched-chain amino acid transmembrane transporter activity"/>
    <property type="evidence" value="ECO:0007669"/>
    <property type="project" value="InterPro"/>
</dbReference>
<dbReference type="STRING" id="1123029.SAMN02745172_03366"/>
<dbReference type="PANTHER" id="PTHR30482">
    <property type="entry name" value="HIGH-AFFINITY BRANCHED-CHAIN AMINO ACID TRANSPORT SYSTEM PERMEASE"/>
    <property type="match status" value="1"/>
</dbReference>
<evidence type="ECO:0000256" key="6">
    <source>
        <dbReference type="SAM" id="Phobius"/>
    </source>
</evidence>
<evidence type="ECO:0000256" key="1">
    <source>
        <dbReference type="ARBA" id="ARBA00004651"/>
    </source>
</evidence>
<dbReference type="InterPro" id="IPR043428">
    <property type="entry name" value="LivM-like"/>
</dbReference>
<name>A0A1M7ZP96_9HYPH</name>